<name>A0A4U0USJ1_9PEZI</name>
<gene>
    <name evidence="2" type="ORF">B0A54_10017</name>
</gene>
<dbReference type="SUPFAM" id="SSF53474">
    <property type="entry name" value="alpha/beta-Hydrolases"/>
    <property type="match status" value="1"/>
</dbReference>
<evidence type="ECO:0000259" key="1">
    <source>
        <dbReference type="Pfam" id="PF00561"/>
    </source>
</evidence>
<dbReference type="OrthoDB" id="408373at2759"/>
<dbReference type="Gene3D" id="3.40.50.1820">
    <property type="entry name" value="alpha/beta hydrolase"/>
    <property type="match status" value="1"/>
</dbReference>
<proteinExistence type="predicted"/>
<dbReference type="EMBL" id="NAJP01000042">
    <property type="protein sequence ID" value="TKA38968.1"/>
    <property type="molecule type" value="Genomic_DNA"/>
</dbReference>
<dbReference type="PANTHER" id="PTHR43798">
    <property type="entry name" value="MONOACYLGLYCEROL LIPASE"/>
    <property type="match status" value="1"/>
</dbReference>
<dbReference type="Pfam" id="PF00561">
    <property type="entry name" value="Abhydrolase_1"/>
    <property type="match status" value="1"/>
</dbReference>
<evidence type="ECO:0000313" key="3">
    <source>
        <dbReference type="Proteomes" id="UP000310066"/>
    </source>
</evidence>
<dbReference type="InterPro" id="IPR029058">
    <property type="entry name" value="AB_hydrolase_fold"/>
</dbReference>
<reference evidence="2 3" key="1">
    <citation type="submission" date="2017-03" db="EMBL/GenBank/DDBJ databases">
        <title>Genomes of endolithic fungi from Antarctica.</title>
        <authorList>
            <person name="Coleine C."/>
            <person name="Masonjones S."/>
            <person name="Stajich J.E."/>
        </authorList>
    </citation>
    <scope>NUCLEOTIDE SEQUENCE [LARGE SCALE GENOMIC DNA]</scope>
    <source>
        <strain evidence="2 3">CCFEE 5311</strain>
    </source>
</reference>
<protein>
    <recommendedName>
        <fullName evidence="1">AB hydrolase-1 domain-containing protein</fullName>
    </recommendedName>
</protein>
<sequence length="488" mass="52924">MGFFAVVKALLAPALIALALYTLGAFVFLPLYRRHHARYSEYLPLSPFRSQTSGLRSRIWGTVSRFLVPRAYWGGRGVVDGSAGGEGGGVGGGSGGSGEDHFLEAGEGERMVGFGRDVERLDRGRDERGGRVGGGVEIDSLRRLSRDLEEGFRDESSEEEEEGGGGWVRIQLTDTSIHFRYSNSGKPPLLLVHGFPEHSRTWETIGPVLAQYYTVIAPDNRGTGDSSLSASDNYTAPAAGEDLRAIVDFLNITRLNVLAHDKGVGLATSFAIENQARVNRLILIEYPLPGYGYTETVSSTQLYRDWQLAFFAVPDAAQYFIQGREKEMLAWYFYHGSYAGDDVVSNALLETYTRSISKPGFLRAGLMYFAAAFGDAEYFTRRINESGKLRMPLLALGGEASFAPQSALEASFAPVAADLTTDIILKSGHWIGVEAPVRVAERALQFFGNGTEIPSVDLSSLDHTITMCGNFGAGCDITAGTNVSGPSF</sequence>
<dbReference type="PANTHER" id="PTHR43798:SF33">
    <property type="entry name" value="HYDROLASE, PUTATIVE (AFU_ORTHOLOGUE AFUA_2G14860)-RELATED"/>
    <property type="match status" value="1"/>
</dbReference>
<comment type="caution">
    <text evidence="2">The sequence shown here is derived from an EMBL/GenBank/DDBJ whole genome shotgun (WGS) entry which is preliminary data.</text>
</comment>
<dbReference type="GO" id="GO:0016020">
    <property type="term" value="C:membrane"/>
    <property type="evidence" value="ECO:0007669"/>
    <property type="project" value="TreeGrafter"/>
</dbReference>
<dbReference type="InterPro" id="IPR000073">
    <property type="entry name" value="AB_hydrolase_1"/>
</dbReference>
<dbReference type="Proteomes" id="UP000310066">
    <property type="component" value="Unassembled WGS sequence"/>
</dbReference>
<dbReference type="AlphaFoldDB" id="A0A4U0USJ1"/>
<dbReference type="InterPro" id="IPR050266">
    <property type="entry name" value="AB_hydrolase_sf"/>
</dbReference>
<accession>A0A4U0USJ1</accession>
<dbReference type="STRING" id="329885.A0A4U0USJ1"/>
<evidence type="ECO:0000313" key="2">
    <source>
        <dbReference type="EMBL" id="TKA38968.1"/>
    </source>
</evidence>
<organism evidence="2 3">
    <name type="scientific">Friedmanniomyces endolithicus</name>
    <dbReference type="NCBI Taxonomy" id="329885"/>
    <lineage>
        <taxon>Eukaryota</taxon>
        <taxon>Fungi</taxon>
        <taxon>Dikarya</taxon>
        <taxon>Ascomycota</taxon>
        <taxon>Pezizomycotina</taxon>
        <taxon>Dothideomycetes</taxon>
        <taxon>Dothideomycetidae</taxon>
        <taxon>Mycosphaerellales</taxon>
        <taxon>Teratosphaeriaceae</taxon>
        <taxon>Friedmanniomyces</taxon>
    </lineage>
</organism>
<feature type="domain" description="AB hydrolase-1" evidence="1">
    <location>
        <begin position="187"/>
        <end position="312"/>
    </location>
</feature>